<evidence type="ECO:0000256" key="1">
    <source>
        <dbReference type="ARBA" id="ARBA00004651"/>
    </source>
</evidence>
<accession>A0A9R1T431</accession>
<evidence type="ECO:0000256" key="10">
    <source>
        <dbReference type="SAM" id="Phobius"/>
    </source>
</evidence>
<proteinExistence type="predicted"/>
<evidence type="ECO:0000256" key="4">
    <source>
        <dbReference type="ARBA" id="ARBA00022692"/>
    </source>
</evidence>
<keyword evidence="7 10" id="KW-0472">Membrane</keyword>
<evidence type="ECO:0000313" key="11">
    <source>
        <dbReference type="Proteomes" id="UP000694866"/>
    </source>
</evidence>
<feature type="transmembrane region" description="Helical" evidence="10">
    <location>
        <begin position="84"/>
        <end position="103"/>
    </location>
</feature>
<evidence type="ECO:0000256" key="9">
    <source>
        <dbReference type="ARBA" id="ARBA00023224"/>
    </source>
</evidence>
<keyword evidence="3" id="KW-0716">Sensory transduction</keyword>
<dbReference type="OrthoDB" id="8185860at2759"/>
<keyword evidence="6 10" id="KW-1133">Transmembrane helix</keyword>
<sequence length="215" mass="24782">MISAYHCCVCYFCFDGFLCQINITLVGQFLILQEDLRNICGHPEDDSAPENETRIYLRFRECVIKHQKLINFINTIKELYKNTILGIVVVLSILICLQLYQLMTTVGELFSQIHSFVYVCNTVVQLFFFLLTCNDLSEASTDLSQAAYDVKWFFMKSDALKKRLANDLTIVIRRSQKPCNLAVGEFSSVTLRTFTSICNTSFSYLTLMRQTVQHD</sequence>
<evidence type="ECO:0000256" key="5">
    <source>
        <dbReference type="ARBA" id="ARBA00022725"/>
    </source>
</evidence>
<dbReference type="GeneID" id="105265986"/>
<protein>
    <submittedName>
        <fullName evidence="12">Odorant receptor 13a-like</fullName>
    </submittedName>
</protein>
<evidence type="ECO:0000256" key="2">
    <source>
        <dbReference type="ARBA" id="ARBA00022475"/>
    </source>
</evidence>
<dbReference type="KEGG" id="fas:105265986"/>
<dbReference type="Proteomes" id="UP000694866">
    <property type="component" value="Unplaced"/>
</dbReference>
<evidence type="ECO:0000313" key="12">
    <source>
        <dbReference type="RefSeq" id="XP_011302148.1"/>
    </source>
</evidence>
<dbReference type="PANTHER" id="PTHR21137">
    <property type="entry name" value="ODORANT RECEPTOR"/>
    <property type="match status" value="1"/>
</dbReference>
<keyword evidence="11" id="KW-1185">Reference proteome</keyword>
<keyword evidence="8" id="KW-0675">Receptor</keyword>
<keyword evidence="2" id="KW-1003">Cell membrane</keyword>
<name>A0A9R1T431_9HYME</name>
<evidence type="ECO:0000256" key="6">
    <source>
        <dbReference type="ARBA" id="ARBA00022989"/>
    </source>
</evidence>
<keyword evidence="5" id="KW-0552">Olfaction</keyword>
<feature type="transmembrane region" description="Helical" evidence="10">
    <location>
        <begin position="109"/>
        <end position="131"/>
    </location>
</feature>
<dbReference type="InterPro" id="IPR004117">
    <property type="entry name" value="7tm6_olfct_rcpt"/>
</dbReference>
<organism evidence="11 12">
    <name type="scientific">Fopius arisanus</name>
    <dbReference type="NCBI Taxonomy" id="64838"/>
    <lineage>
        <taxon>Eukaryota</taxon>
        <taxon>Metazoa</taxon>
        <taxon>Ecdysozoa</taxon>
        <taxon>Arthropoda</taxon>
        <taxon>Hexapoda</taxon>
        <taxon>Insecta</taxon>
        <taxon>Pterygota</taxon>
        <taxon>Neoptera</taxon>
        <taxon>Endopterygota</taxon>
        <taxon>Hymenoptera</taxon>
        <taxon>Apocrita</taxon>
        <taxon>Ichneumonoidea</taxon>
        <taxon>Braconidae</taxon>
        <taxon>Opiinae</taxon>
        <taxon>Fopius</taxon>
    </lineage>
</organism>
<dbReference type="AlphaFoldDB" id="A0A9R1T431"/>
<dbReference type="RefSeq" id="XP_011302148.1">
    <property type="nucleotide sequence ID" value="XM_011303846.1"/>
</dbReference>
<dbReference type="GO" id="GO:0004984">
    <property type="term" value="F:olfactory receptor activity"/>
    <property type="evidence" value="ECO:0007669"/>
    <property type="project" value="InterPro"/>
</dbReference>
<dbReference type="GO" id="GO:0005886">
    <property type="term" value="C:plasma membrane"/>
    <property type="evidence" value="ECO:0007669"/>
    <property type="project" value="UniProtKB-SubCell"/>
</dbReference>
<evidence type="ECO:0000256" key="8">
    <source>
        <dbReference type="ARBA" id="ARBA00023170"/>
    </source>
</evidence>
<dbReference type="Pfam" id="PF02949">
    <property type="entry name" value="7tm_6"/>
    <property type="match status" value="1"/>
</dbReference>
<keyword evidence="9" id="KW-0807">Transducer</keyword>
<dbReference type="PANTHER" id="PTHR21137:SF35">
    <property type="entry name" value="ODORANT RECEPTOR 19A-RELATED"/>
    <property type="match status" value="1"/>
</dbReference>
<dbReference type="GO" id="GO:0007165">
    <property type="term" value="P:signal transduction"/>
    <property type="evidence" value="ECO:0007669"/>
    <property type="project" value="UniProtKB-KW"/>
</dbReference>
<gene>
    <name evidence="12" type="primary">LOC105265986</name>
</gene>
<comment type="subcellular location">
    <subcellularLocation>
        <location evidence="1">Cell membrane</location>
        <topology evidence="1">Multi-pass membrane protein</topology>
    </subcellularLocation>
</comment>
<dbReference type="GO" id="GO:0005549">
    <property type="term" value="F:odorant binding"/>
    <property type="evidence" value="ECO:0007669"/>
    <property type="project" value="InterPro"/>
</dbReference>
<evidence type="ECO:0000256" key="7">
    <source>
        <dbReference type="ARBA" id="ARBA00023136"/>
    </source>
</evidence>
<reference evidence="12" key="1">
    <citation type="submission" date="2025-08" db="UniProtKB">
        <authorList>
            <consortium name="RefSeq"/>
        </authorList>
    </citation>
    <scope>IDENTIFICATION</scope>
    <source>
        <strain evidence="12">USDA-PBARC FA_bdor</strain>
        <tissue evidence="12">Whole organism</tissue>
    </source>
</reference>
<evidence type="ECO:0000256" key="3">
    <source>
        <dbReference type="ARBA" id="ARBA00022606"/>
    </source>
</evidence>
<keyword evidence="4 10" id="KW-0812">Transmembrane</keyword>